<dbReference type="GO" id="GO:0003723">
    <property type="term" value="F:RNA binding"/>
    <property type="evidence" value="ECO:0007669"/>
    <property type="project" value="InterPro"/>
</dbReference>
<proteinExistence type="inferred from homology"/>
<evidence type="ECO:0000259" key="6">
    <source>
        <dbReference type="Pfam" id="PF00849"/>
    </source>
</evidence>
<evidence type="ECO:0000313" key="8">
    <source>
        <dbReference type="Proteomes" id="UP001209318"/>
    </source>
</evidence>
<evidence type="ECO:0000256" key="4">
    <source>
        <dbReference type="PIRSR" id="PIRSR606225-1"/>
    </source>
</evidence>
<evidence type="ECO:0000256" key="5">
    <source>
        <dbReference type="RuleBase" id="RU362028"/>
    </source>
</evidence>
<dbReference type="SUPFAM" id="SSF55120">
    <property type="entry name" value="Pseudouridine synthase"/>
    <property type="match status" value="1"/>
</dbReference>
<comment type="similarity">
    <text evidence="2 5">Belongs to the pseudouridine synthase RluA family.</text>
</comment>
<dbReference type="InterPro" id="IPR006225">
    <property type="entry name" value="PsdUridine_synth_RluC/D"/>
</dbReference>
<dbReference type="GO" id="GO:0140098">
    <property type="term" value="F:catalytic activity, acting on RNA"/>
    <property type="evidence" value="ECO:0007669"/>
    <property type="project" value="UniProtKB-ARBA"/>
</dbReference>
<dbReference type="GO" id="GO:0009982">
    <property type="term" value="F:pseudouridine synthase activity"/>
    <property type="evidence" value="ECO:0007669"/>
    <property type="project" value="InterPro"/>
</dbReference>
<dbReference type="EC" id="5.4.99.-" evidence="5"/>
<accession>A0AAE3IQ90</accession>
<dbReference type="Gene3D" id="3.30.2350.10">
    <property type="entry name" value="Pseudouridine synthase"/>
    <property type="match status" value="1"/>
</dbReference>
<evidence type="ECO:0000256" key="3">
    <source>
        <dbReference type="ARBA" id="ARBA00023235"/>
    </source>
</evidence>
<dbReference type="InterPro" id="IPR050188">
    <property type="entry name" value="RluA_PseudoU_synthase"/>
</dbReference>
<protein>
    <recommendedName>
        <fullName evidence="5">Pseudouridine synthase</fullName>
        <ecNumber evidence="5">5.4.99.-</ecNumber>
    </recommendedName>
</protein>
<sequence length="299" mass="33981">METAKTNNYLNIVVPEIWDGLSIEQLLKEFWKLPRKMIHQYRMDKSIHINGQPIPFSTKLATGDTLSISVFTEKEYGVLPTPIDIEILFEDEHLLIVNKPANLATHPNDTSDTYTLANAVAHHLQKKGEIAKVQHIHRLDKDTTGAILFAKHSLSGVLLDQMLEGRKIKRTYTALVHGKLAQQKGTIHKKIGRDRHHPTRRRVSPSGQDAITHYEVIHYNEKTKISQIYCRLDTGRTHQIRVHLSSIGHPLVGDVLYGGKPIVHRQALHAKFLSFIHPITLKKVEIEAPYLDKPAIFEG</sequence>
<keyword evidence="8" id="KW-1185">Reference proteome</keyword>
<name>A0AAE3IQ90_9BACI</name>
<dbReference type="NCBIfam" id="TIGR00005">
    <property type="entry name" value="rluA_subfam"/>
    <property type="match status" value="1"/>
</dbReference>
<comment type="caution">
    <text evidence="7">The sequence shown here is derived from an EMBL/GenBank/DDBJ whole genome shotgun (WGS) entry which is preliminary data.</text>
</comment>
<dbReference type="CDD" id="cd02869">
    <property type="entry name" value="PseudoU_synth_RluA_like"/>
    <property type="match status" value="1"/>
</dbReference>
<dbReference type="EMBL" id="JAOUSF010000001">
    <property type="protein sequence ID" value="MCU9612563.1"/>
    <property type="molecule type" value="Genomic_DNA"/>
</dbReference>
<dbReference type="AlphaFoldDB" id="A0AAE3IQ90"/>
<dbReference type="GO" id="GO:0000455">
    <property type="term" value="P:enzyme-directed rRNA pseudouridine synthesis"/>
    <property type="evidence" value="ECO:0007669"/>
    <property type="project" value="TreeGrafter"/>
</dbReference>
<keyword evidence="3 5" id="KW-0413">Isomerase</keyword>
<evidence type="ECO:0000256" key="2">
    <source>
        <dbReference type="ARBA" id="ARBA00010876"/>
    </source>
</evidence>
<evidence type="ECO:0000313" key="7">
    <source>
        <dbReference type="EMBL" id="MCU9612563.1"/>
    </source>
</evidence>
<dbReference type="InterPro" id="IPR006145">
    <property type="entry name" value="PsdUridine_synth_RsuA/RluA"/>
</dbReference>
<dbReference type="FunFam" id="3.30.2350.10:FF:000005">
    <property type="entry name" value="Pseudouridine synthase"/>
    <property type="match status" value="1"/>
</dbReference>
<feature type="active site" evidence="4">
    <location>
        <position position="140"/>
    </location>
</feature>
<feature type="domain" description="Pseudouridine synthase RsuA/RluA-like" evidence="6">
    <location>
        <begin position="93"/>
        <end position="246"/>
    </location>
</feature>
<dbReference type="Proteomes" id="UP001209318">
    <property type="component" value="Unassembled WGS sequence"/>
</dbReference>
<dbReference type="PROSITE" id="PS01129">
    <property type="entry name" value="PSI_RLU"/>
    <property type="match status" value="1"/>
</dbReference>
<dbReference type="RefSeq" id="WP_263071747.1">
    <property type="nucleotide sequence ID" value="NZ_JAOUSF010000001.1"/>
</dbReference>
<reference evidence="7" key="1">
    <citation type="submission" date="2022-10" db="EMBL/GenBank/DDBJ databases">
        <title>Description of Fervidibacillus gen. nov. in the family Fervidibacillaceae fam. nov. with two species, Fervidibacillus albus sp. nov., and Fervidibacillus halotolerans sp. nov., isolated from tidal flat sediments.</title>
        <authorList>
            <person name="Kwon K.K."/>
            <person name="Yang S.-H."/>
        </authorList>
    </citation>
    <scope>NUCLEOTIDE SEQUENCE</scope>
    <source>
        <strain evidence="7">JCM 19140</strain>
    </source>
</reference>
<dbReference type="PANTHER" id="PTHR21600:SF71">
    <property type="entry name" value="PSEUDOURIDINE SYNTHASE"/>
    <property type="match status" value="1"/>
</dbReference>
<evidence type="ECO:0000256" key="1">
    <source>
        <dbReference type="ARBA" id="ARBA00000073"/>
    </source>
</evidence>
<comment type="catalytic activity">
    <reaction evidence="1 5">
        <text>a uridine in RNA = a pseudouridine in RNA</text>
        <dbReference type="Rhea" id="RHEA:48348"/>
        <dbReference type="Rhea" id="RHEA-COMP:12068"/>
        <dbReference type="Rhea" id="RHEA-COMP:12069"/>
        <dbReference type="ChEBI" id="CHEBI:65314"/>
        <dbReference type="ChEBI" id="CHEBI:65315"/>
    </reaction>
</comment>
<dbReference type="PANTHER" id="PTHR21600">
    <property type="entry name" value="MITOCHONDRIAL RNA PSEUDOURIDINE SYNTHASE"/>
    <property type="match status" value="1"/>
</dbReference>
<dbReference type="InterPro" id="IPR020103">
    <property type="entry name" value="PsdUridine_synth_cat_dom_sf"/>
</dbReference>
<gene>
    <name evidence="7" type="ORF">OEV98_03165</name>
</gene>
<organism evidence="7 8">
    <name type="scientific">Perspicuibacillus lycopersici</name>
    <dbReference type="NCBI Taxonomy" id="1325689"/>
    <lineage>
        <taxon>Bacteria</taxon>
        <taxon>Bacillati</taxon>
        <taxon>Bacillota</taxon>
        <taxon>Bacilli</taxon>
        <taxon>Bacillales</taxon>
        <taxon>Bacillaceae</taxon>
        <taxon>Perspicuibacillus</taxon>
    </lineage>
</organism>
<dbReference type="InterPro" id="IPR006224">
    <property type="entry name" value="PsdUridine_synth_RluA-like_CS"/>
</dbReference>
<dbReference type="Pfam" id="PF00849">
    <property type="entry name" value="PseudoU_synth_2"/>
    <property type="match status" value="1"/>
</dbReference>
<comment type="function">
    <text evidence="5">Responsible for synthesis of pseudouridine from uracil.</text>
</comment>